<dbReference type="Proteomes" id="UP001165366">
    <property type="component" value="Unassembled WGS sequence"/>
</dbReference>
<dbReference type="PANTHER" id="PTHR43498">
    <property type="entry name" value="FERREDOXIN:COB-COM HETERODISULFIDE REDUCTASE SUBUNIT A"/>
    <property type="match status" value="1"/>
</dbReference>
<evidence type="ECO:0000256" key="4">
    <source>
        <dbReference type="ARBA" id="ARBA00023004"/>
    </source>
</evidence>
<dbReference type="SUPFAM" id="SSF51905">
    <property type="entry name" value="FAD/NAD(P)-binding domain"/>
    <property type="match status" value="1"/>
</dbReference>
<keyword evidence="4" id="KW-0408">Iron</keyword>
<keyword evidence="3" id="KW-0560">Oxidoreductase</keyword>
<proteinExistence type="predicted"/>
<evidence type="ECO:0000313" key="6">
    <source>
        <dbReference type="EMBL" id="MCG2590870.1"/>
    </source>
</evidence>
<evidence type="ECO:0000256" key="1">
    <source>
        <dbReference type="ARBA" id="ARBA00022485"/>
    </source>
</evidence>
<keyword evidence="5" id="KW-0411">Iron-sulfur</keyword>
<gene>
    <name evidence="6" type="ORF">L6773_20035</name>
</gene>
<dbReference type="InterPro" id="IPR039650">
    <property type="entry name" value="HdrA-like"/>
</dbReference>
<evidence type="ECO:0000256" key="3">
    <source>
        <dbReference type="ARBA" id="ARBA00023002"/>
    </source>
</evidence>
<evidence type="ECO:0000256" key="5">
    <source>
        <dbReference type="ARBA" id="ARBA00023014"/>
    </source>
</evidence>
<dbReference type="EMBL" id="JAKLWS010000047">
    <property type="protein sequence ID" value="MCG2590870.1"/>
    <property type="molecule type" value="Genomic_DNA"/>
</dbReference>
<keyword evidence="1" id="KW-0004">4Fe-4S</keyword>
<protein>
    <submittedName>
        <fullName evidence="6">FAD-dependent oxidoreductase</fullName>
    </submittedName>
</protein>
<sequence>MQSNFSFQTFIWGFILLITISHSSYSQNYNTHQDLRTDLLIAGGGASGVSAAIQAARSDLDVIIVEPTPWLGGMLTAAGVSATDGNHNLPSGIWGEFRLELRDYYGGPEALSTGWVSNTHFEPHVGNEILNKMVDQYPNIRRFHGYSVQKVFLKKNRVTGAAFVSDSGKILNIEATISIDATEYGDLMAMSGADYFIGLDPRDRTGEEIAPTYGNSMIQDLTYTAILKDYGAGADMTISRPPNYQPSIFENACKEVSENPDEFEGVDCETMLDYAKLPNDKYLINWPNNGNDYYLNMIENTPAEREILLEEAKNRTRQFIYFIQTEIGFKNLGIADDEFDTEDHFPHIAYHRESRRLNGLTMLTMNELIDPYEAETGLYKTAIGVGDYPLDHHRRLNPSPTESLLEEGDREPFEFETHFGAFPPIPSFSVPLGSLIPKEVDGLIVAEKSISVSSIANGSSRLQPVVMTIGQAAGAAAALSVKQEIQPRDLSVRGVQQQLLDSGAWLLPFMDTTPGDRHFEPLQRLGVSGVLKGEGIPYAWANQTKIYPDSMMTISQVEEALSIASDGSQEIDLESTEDEVATRDEVVLTVWRLAGSPEPTDEIDFNDISPDDRSYKAWQYAMQEGWTSDWIESMQLDPEKIIQRKEFAALVDKALNPFENIPVSIVPEEYPEKR</sequence>
<keyword evidence="7" id="KW-1185">Reference proteome</keyword>
<name>A0ABS9KJ36_9BACT</name>
<organism evidence="6 7">
    <name type="scientific">Rhodohalobacter sulfatireducens</name>
    <dbReference type="NCBI Taxonomy" id="2911366"/>
    <lineage>
        <taxon>Bacteria</taxon>
        <taxon>Pseudomonadati</taxon>
        <taxon>Balneolota</taxon>
        <taxon>Balneolia</taxon>
        <taxon>Balneolales</taxon>
        <taxon>Balneolaceae</taxon>
        <taxon>Rhodohalobacter</taxon>
    </lineage>
</organism>
<keyword evidence="2" id="KW-0479">Metal-binding</keyword>
<comment type="caution">
    <text evidence="6">The sequence shown here is derived from an EMBL/GenBank/DDBJ whole genome shotgun (WGS) entry which is preliminary data.</text>
</comment>
<dbReference type="InterPro" id="IPR036188">
    <property type="entry name" value="FAD/NAD-bd_sf"/>
</dbReference>
<dbReference type="Gene3D" id="3.50.50.60">
    <property type="entry name" value="FAD/NAD(P)-binding domain"/>
    <property type="match status" value="1"/>
</dbReference>
<evidence type="ECO:0000256" key="2">
    <source>
        <dbReference type="ARBA" id="ARBA00022723"/>
    </source>
</evidence>
<dbReference type="RefSeq" id="WP_237856373.1">
    <property type="nucleotide sequence ID" value="NZ_JAKLWS010000047.1"/>
</dbReference>
<reference evidence="6" key="1">
    <citation type="submission" date="2022-01" db="EMBL/GenBank/DDBJ databases">
        <authorList>
            <person name="Wang Y."/>
        </authorList>
    </citation>
    <scope>NUCLEOTIDE SEQUENCE</scope>
    <source>
        <strain evidence="6">WB101</strain>
    </source>
</reference>
<evidence type="ECO:0000313" key="7">
    <source>
        <dbReference type="Proteomes" id="UP001165366"/>
    </source>
</evidence>
<reference evidence="6" key="2">
    <citation type="submission" date="2024-05" db="EMBL/GenBank/DDBJ databases">
        <title>Rhodohalobacter halophilus gen. nov., sp. nov., a moderately halophilic member of the family Balneolaceae.</title>
        <authorList>
            <person name="Xia J."/>
        </authorList>
    </citation>
    <scope>NUCLEOTIDE SEQUENCE</scope>
    <source>
        <strain evidence="6">WB101</strain>
    </source>
</reference>
<dbReference type="Pfam" id="PF12831">
    <property type="entry name" value="FAD_oxidored"/>
    <property type="match status" value="1"/>
</dbReference>
<dbReference type="PANTHER" id="PTHR43498:SF1">
    <property type="entry name" value="COB--COM HETERODISULFIDE REDUCTASE IRON-SULFUR SUBUNIT A"/>
    <property type="match status" value="1"/>
</dbReference>
<accession>A0ABS9KJ36</accession>